<dbReference type="SUPFAM" id="SSF57903">
    <property type="entry name" value="FYVE/PHD zinc finger"/>
    <property type="match status" value="1"/>
</dbReference>
<keyword evidence="2" id="KW-0862">Zinc</keyword>
<dbReference type="Pfam" id="PF00643">
    <property type="entry name" value="zf-B_box"/>
    <property type="match status" value="1"/>
</dbReference>
<keyword evidence="1 3" id="KW-0479">Metal-binding</keyword>
<evidence type="ECO:0000256" key="1">
    <source>
        <dbReference type="ARBA" id="ARBA00022771"/>
    </source>
</evidence>
<dbReference type="PROSITE" id="PS50119">
    <property type="entry name" value="ZF_BBOX"/>
    <property type="match status" value="1"/>
</dbReference>
<proteinExistence type="predicted"/>
<dbReference type="EMBL" id="GBEZ01002116">
    <property type="protein sequence ID" value="JAC82912.1"/>
    <property type="molecule type" value="Transcribed_RNA"/>
</dbReference>
<reference evidence="5" key="1">
    <citation type="submission" date="2014-05" db="EMBL/GenBank/DDBJ databases">
        <title>The transcriptome of the halophilic microalga Tetraselmis sp. GSL018 isolated from the Great Salt Lake, Utah.</title>
        <authorList>
            <person name="Jinkerson R.E."/>
            <person name="D'Adamo S."/>
            <person name="Posewitz M.C."/>
        </authorList>
    </citation>
    <scope>NUCLEOTIDE SEQUENCE</scope>
    <source>
        <strain evidence="5">GSL018</strain>
    </source>
</reference>
<evidence type="ECO:0000259" key="4">
    <source>
        <dbReference type="PROSITE" id="PS50119"/>
    </source>
</evidence>
<evidence type="ECO:0000256" key="3">
    <source>
        <dbReference type="PROSITE-ProRule" id="PRU00024"/>
    </source>
</evidence>
<evidence type="ECO:0000313" key="5">
    <source>
        <dbReference type="EMBL" id="JAC82912.1"/>
    </source>
</evidence>
<sequence>MLETEVNKGIERYVTTNNGDDDDGVDECQLCKDNLPDYYCEDCKSNICEDCHENPPENSSHLSSHKVVEFS</sequence>
<keyword evidence="1 3" id="KW-0863">Zinc-finger</keyword>
<name>A0A061SCM2_9CHLO</name>
<accession>A0A061SCM2</accession>
<protein>
    <recommendedName>
        <fullName evidence="4">B box-type domain-containing protein</fullName>
    </recommendedName>
</protein>
<dbReference type="InterPro" id="IPR000315">
    <property type="entry name" value="Znf_B-box"/>
</dbReference>
<feature type="domain" description="B box-type" evidence="4">
    <location>
        <begin position="23"/>
        <end position="70"/>
    </location>
</feature>
<dbReference type="InterPro" id="IPR011011">
    <property type="entry name" value="Znf_FYVE_PHD"/>
</dbReference>
<organism evidence="5">
    <name type="scientific">Tetraselmis sp. GSL018</name>
    <dbReference type="NCBI Taxonomy" id="582737"/>
    <lineage>
        <taxon>Eukaryota</taxon>
        <taxon>Viridiplantae</taxon>
        <taxon>Chlorophyta</taxon>
        <taxon>core chlorophytes</taxon>
        <taxon>Chlorodendrophyceae</taxon>
        <taxon>Chlorodendrales</taxon>
        <taxon>Chlorodendraceae</taxon>
        <taxon>Tetraselmis</taxon>
    </lineage>
</organism>
<dbReference type="AlphaFoldDB" id="A0A061SCM2"/>
<dbReference type="CDD" id="cd19757">
    <property type="entry name" value="Bbox1"/>
    <property type="match status" value="1"/>
</dbReference>
<gene>
    <name evidence="5" type="ORF">TSPGSL018_4583</name>
</gene>
<evidence type="ECO:0000256" key="2">
    <source>
        <dbReference type="ARBA" id="ARBA00022833"/>
    </source>
</evidence>
<dbReference type="GO" id="GO:0008270">
    <property type="term" value="F:zinc ion binding"/>
    <property type="evidence" value="ECO:0007669"/>
    <property type="project" value="UniProtKB-KW"/>
</dbReference>